<dbReference type="EMBL" id="JAKWBI020000312">
    <property type="protein sequence ID" value="KAJ2896787.1"/>
    <property type="molecule type" value="Genomic_DNA"/>
</dbReference>
<evidence type="ECO:0000313" key="2">
    <source>
        <dbReference type="EMBL" id="KAJ2896787.1"/>
    </source>
</evidence>
<evidence type="ECO:0000256" key="1">
    <source>
        <dbReference type="SAM" id="MobiDB-lite"/>
    </source>
</evidence>
<evidence type="ECO:0000313" key="3">
    <source>
        <dbReference type="Proteomes" id="UP001201980"/>
    </source>
</evidence>
<reference evidence="2" key="1">
    <citation type="submission" date="2022-07" db="EMBL/GenBank/DDBJ databases">
        <title>Draft genome sequence of Zalerion maritima ATCC 34329, a (micro)plastics degrading marine fungus.</title>
        <authorList>
            <person name="Paco A."/>
            <person name="Goncalves M.F.M."/>
            <person name="Rocha-Santos T.A.P."/>
            <person name="Alves A."/>
        </authorList>
    </citation>
    <scope>NUCLEOTIDE SEQUENCE</scope>
    <source>
        <strain evidence="2">ATCC 34329</strain>
    </source>
</reference>
<comment type="caution">
    <text evidence="2">The sequence shown here is derived from an EMBL/GenBank/DDBJ whole genome shotgun (WGS) entry which is preliminary data.</text>
</comment>
<protein>
    <submittedName>
        <fullName evidence="2">Uncharacterized protein</fullName>
    </submittedName>
</protein>
<sequence length="106" mass="11283">MLATRFERGTPGSRRVAGPISINEPCESPGVLIINPGGGRGRKGACGLCYSIRANLGDRADSAKVATHLGENFQGDGVGGAVLDDVQQEVRRQVSECKVRCLLRCW</sequence>
<dbReference type="AlphaFoldDB" id="A0AAD5WR37"/>
<organism evidence="2 3">
    <name type="scientific">Zalerion maritima</name>
    <dbReference type="NCBI Taxonomy" id="339359"/>
    <lineage>
        <taxon>Eukaryota</taxon>
        <taxon>Fungi</taxon>
        <taxon>Dikarya</taxon>
        <taxon>Ascomycota</taxon>
        <taxon>Pezizomycotina</taxon>
        <taxon>Sordariomycetes</taxon>
        <taxon>Lulworthiomycetidae</taxon>
        <taxon>Lulworthiales</taxon>
        <taxon>Lulworthiaceae</taxon>
        <taxon>Zalerion</taxon>
    </lineage>
</organism>
<keyword evidence="3" id="KW-1185">Reference proteome</keyword>
<proteinExistence type="predicted"/>
<dbReference type="Proteomes" id="UP001201980">
    <property type="component" value="Unassembled WGS sequence"/>
</dbReference>
<gene>
    <name evidence="2" type="ORF">MKZ38_005233</name>
</gene>
<accession>A0AAD5WR37</accession>
<name>A0AAD5WR37_9PEZI</name>
<feature type="region of interest" description="Disordered" evidence="1">
    <location>
        <begin position="1"/>
        <end position="20"/>
    </location>
</feature>